<accession>A0ABS2PDN3</accession>
<feature type="transmembrane region" description="Helical" evidence="6">
    <location>
        <begin position="221"/>
        <end position="244"/>
    </location>
</feature>
<keyword evidence="4 6" id="KW-1133">Transmembrane helix</keyword>
<organism evidence="7 8">
    <name type="scientific">Geomicrobium sediminis</name>
    <dbReference type="NCBI Taxonomy" id="1347788"/>
    <lineage>
        <taxon>Bacteria</taxon>
        <taxon>Bacillati</taxon>
        <taxon>Bacillota</taxon>
        <taxon>Bacilli</taxon>
        <taxon>Bacillales</taxon>
        <taxon>Geomicrobium</taxon>
    </lineage>
</organism>
<dbReference type="EMBL" id="JAFBEC010000007">
    <property type="protein sequence ID" value="MBM7633407.1"/>
    <property type="molecule type" value="Genomic_DNA"/>
</dbReference>
<comment type="caution">
    <text evidence="7">The sequence shown here is derived from an EMBL/GenBank/DDBJ whole genome shotgun (WGS) entry which is preliminary data.</text>
</comment>
<feature type="transmembrane region" description="Helical" evidence="6">
    <location>
        <begin position="188"/>
        <end position="209"/>
    </location>
</feature>
<sequence length="283" mass="30607">MNNKETINGEVTLTSLLKNRNFILILLSSTFTGFAFSIFLLAETLGSFEFVFGTVVVLLLVGAICILPLLGFETEKKRTKTTIFRELRDSFQYALKSQFLIGAMTISIITNLIITGPGTMASPIIVSDILEGSAFDLSLLEASFAIGMVLGALNVATWNPKKRRGIISVTRLILLGMTLLLLSQSTTLWQAIVVLALIGIAISIGDIPIRTLIQEKTDPQMLGRVTGMLGTASRGLAPISYMITAWLLSISISIGTILLVSGIVLICTACISFWKLRGFVLAD</sequence>
<keyword evidence="5 6" id="KW-0472">Membrane</keyword>
<feature type="transmembrane region" description="Helical" evidence="6">
    <location>
        <begin position="93"/>
        <end position="114"/>
    </location>
</feature>
<evidence type="ECO:0000256" key="5">
    <source>
        <dbReference type="ARBA" id="ARBA00023136"/>
    </source>
</evidence>
<evidence type="ECO:0000313" key="7">
    <source>
        <dbReference type="EMBL" id="MBM7633407.1"/>
    </source>
</evidence>
<comment type="subcellular location">
    <subcellularLocation>
        <location evidence="1">Cell membrane</location>
        <topology evidence="1">Multi-pass membrane protein</topology>
    </subcellularLocation>
</comment>
<evidence type="ECO:0000256" key="3">
    <source>
        <dbReference type="ARBA" id="ARBA00022692"/>
    </source>
</evidence>
<dbReference type="Proteomes" id="UP000741863">
    <property type="component" value="Unassembled WGS sequence"/>
</dbReference>
<evidence type="ECO:0000256" key="2">
    <source>
        <dbReference type="ARBA" id="ARBA00022475"/>
    </source>
</evidence>
<keyword evidence="2" id="KW-1003">Cell membrane</keyword>
<proteinExistence type="predicted"/>
<evidence type="ECO:0000256" key="6">
    <source>
        <dbReference type="SAM" id="Phobius"/>
    </source>
</evidence>
<feature type="transmembrane region" description="Helical" evidence="6">
    <location>
        <begin position="134"/>
        <end position="153"/>
    </location>
</feature>
<gene>
    <name evidence="7" type="ORF">JOD17_002501</name>
</gene>
<keyword evidence="3 6" id="KW-0812">Transmembrane</keyword>
<name>A0ABS2PDN3_9BACL</name>
<dbReference type="RefSeq" id="WP_204698046.1">
    <property type="nucleotide sequence ID" value="NZ_JAFBEC010000007.1"/>
</dbReference>
<dbReference type="Pfam" id="PF07690">
    <property type="entry name" value="MFS_1"/>
    <property type="match status" value="1"/>
</dbReference>
<feature type="transmembrane region" description="Helical" evidence="6">
    <location>
        <begin position="250"/>
        <end position="274"/>
    </location>
</feature>
<feature type="transmembrane region" description="Helical" evidence="6">
    <location>
        <begin position="165"/>
        <end position="182"/>
    </location>
</feature>
<evidence type="ECO:0000256" key="1">
    <source>
        <dbReference type="ARBA" id="ARBA00004651"/>
    </source>
</evidence>
<feature type="transmembrane region" description="Helical" evidence="6">
    <location>
        <begin position="21"/>
        <end position="42"/>
    </location>
</feature>
<keyword evidence="8" id="KW-1185">Reference proteome</keyword>
<feature type="transmembrane region" description="Helical" evidence="6">
    <location>
        <begin position="48"/>
        <end position="72"/>
    </location>
</feature>
<dbReference type="InterPro" id="IPR011701">
    <property type="entry name" value="MFS"/>
</dbReference>
<evidence type="ECO:0000313" key="8">
    <source>
        <dbReference type="Proteomes" id="UP000741863"/>
    </source>
</evidence>
<dbReference type="InterPro" id="IPR036259">
    <property type="entry name" value="MFS_trans_sf"/>
</dbReference>
<dbReference type="SUPFAM" id="SSF103473">
    <property type="entry name" value="MFS general substrate transporter"/>
    <property type="match status" value="1"/>
</dbReference>
<dbReference type="PANTHER" id="PTHR23513">
    <property type="entry name" value="INTEGRAL MEMBRANE EFFLUX PROTEIN-RELATED"/>
    <property type="match status" value="1"/>
</dbReference>
<protein>
    <submittedName>
        <fullName evidence="7">Sugar phosphate permease</fullName>
    </submittedName>
</protein>
<reference evidence="7 8" key="1">
    <citation type="submission" date="2021-01" db="EMBL/GenBank/DDBJ databases">
        <title>Genomic Encyclopedia of Type Strains, Phase IV (KMG-IV): sequencing the most valuable type-strain genomes for metagenomic binning, comparative biology and taxonomic classification.</title>
        <authorList>
            <person name="Goeker M."/>
        </authorList>
    </citation>
    <scope>NUCLEOTIDE SEQUENCE [LARGE SCALE GENOMIC DNA]</scope>
    <source>
        <strain evidence="7 8">DSM 25540</strain>
    </source>
</reference>
<evidence type="ECO:0000256" key="4">
    <source>
        <dbReference type="ARBA" id="ARBA00022989"/>
    </source>
</evidence>
<dbReference type="PANTHER" id="PTHR23513:SF6">
    <property type="entry name" value="MAJOR FACILITATOR SUPERFAMILY ASSOCIATED DOMAIN-CONTAINING PROTEIN"/>
    <property type="match status" value="1"/>
</dbReference>
<dbReference type="Gene3D" id="1.20.1250.20">
    <property type="entry name" value="MFS general substrate transporter like domains"/>
    <property type="match status" value="1"/>
</dbReference>